<proteinExistence type="inferred from homology"/>
<dbReference type="PANTHER" id="PTHR14781:SF0">
    <property type="entry name" value="INTRAFLAGELLAR TRANSPORT PROTEIN 56"/>
    <property type="match status" value="1"/>
</dbReference>
<feature type="region of interest" description="Disordered" evidence="6">
    <location>
        <begin position="1"/>
        <end position="25"/>
    </location>
</feature>
<evidence type="ECO:0000256" key="2">
    <source>
        <dbReference type="ARBA" id="ARBA00007834"/>
    </source>
</evidence>
<dbReference type="GO" id="GO:0030992">
    <property type="term" value="C:intraciliary transport particle B"/>
    <property type="evidence" value="ECO:0007669"/>
    <property type="project" value="TreeGrafter"/>
</dbReference>
<evidence type="ECO:0000256" key="6">
    <source>
        <dbReference type="SAM" id="MobiDB-lite"/>
    </source>
</evidence>
<keyword evidence="3" id="KW-0677">Repeat</keyword>
<comment type="caution">
    <text evidence="7">The sequence shown here is derived from an EMBL/GenBank/DDBJ whole genome shotgun (WGS) entry which is preliminary data.</text>
</comment>
<dbReference type="SUPFAM" id="SSF48452">
    <property type="entry name" value="TPR-like"/>
    <property type="match status" value="1"/>
</dbReference>
<reference evidence="7" key="1">
    <citation type="submission" date="2020-05" db="EMBL/GenBank/DDBJ databases">
        <title>Phylogenomic resolution of chytrid fungi.</title>
        <authorList>
            <person name="Stajich J.E."/>
            <person name="Amses K."/>
            <person name="Simmons R."/>
            <person name="Seto K."/>
            <person name="Myers J."/>
            <person name="Bonds A."/>
            <person name="Quandt C.A."/>
            <person name="Barry K."/>
            <person name="Liu P."/>
            <person name="Grigoriev I."/>
            <person name="Longcore J.E."/>
            <person name="James T.Y."/>
        </authorList>
    </citation>
    <scope>NUCLEOTIDE SEQUENCE</scope>
    <source>
        <strain evidence="7">JEL0476</strain>
    </source>
</reference>
<feature type="non-terminal residue" evidence="7">
    <location>
        <position position="1"/>
    </location>
</feature>
<dbReference type="GO" id="GO:0035735">
    <property type="term" value="P:intraciliary transport involved in cilium assembly"/>
    <property type="evidence" value="ECO:0007669"/>
    <property type="project" value="TreeGrafter"/>
</dbReference>
<keyword evidence="4" id="KW-0802">TPR repeat</keyword>
<evidence type="ECO:0000313" key="7">
    <source>
        <dbReference type="EMBL" id="KAJ3202153.1"/>
    </source>
</evidence>
<gene>
    <name evidence="7" type="primary">TTC26_1</name>
    <name evidence="7" type="ORF">HK099_001976</name>
</gene>
<comment type="subcellular location">
    <subcellularLocation>
        <location evidence="1">Cell projection</location>
        <location evidence="1">Cilium</location>
    </subcellularLocation>
</comment>
<name>A0AAD5TTE4_9FUNG</name>
<evidence type="ECO:0000256" key="1">
    <source>
        <dbReference type="ARBA" id="ARBA00004138"/>
    </source>
</evidence>
<organism evidence="7 8">
    <name type="scientific">Clydaea vesicula</name>
    <dbReference type="NCBI Taxonomy" id="447962"/>
    <lineage>
        <taxon>Eukaryota</taxon>
        <taxon>Fungi</taxon>
        <taxon>Fungi incertae sedis</taxon>
        <taxon>Chytridiomycota</taxon>
        <taxon>Chytridiomycota incertae sedis</taxon>
        <taxon>Chytridiomycetes</taxon>
        <taxon>Lobulomycetales</taxon>
        <taxon>Lobulomycetaceae</taxon>
        <taxon>Clydaea</taxon>
    </lineage>
</organism>
<keyword evidence="5" id="KW-0966">Cell projection</keyword>
<sequence>MLSRAKPAVNPNQPQNAAITADKKKSTPKVDTFINNRDYTGAVTLLEFLKTTGKFDNDTLLWLGYSAFHLGDYKKAME</sequence>
<comment type="similarity">
    <text evidence="2">Belongs to the IFT56 family.</text>
</comment>
<dbReference type="AlphaFoldDB" id="A0AAD5TTE4"/>
<keyword evidence="8" id="KW-1185">Reference proteome</keyword>
<accession>A0AAD5TTE4</accession>
<dbReference type="PANTHER" id="PTHR14781">
    <property type="entry name" value="INTRAFLAGELLAR TRANSPORT PROTEIN 56"/>
    <property type="match status" value="1"/>
</dbReference>
<dbReference type="Proteomes" id="UP001211065">
    <property type="component" value="Unassembled WGS sequence"/>
</dbReference>
<protein>
    <submittedName>
        <fullName evidence="7">Intraflagellar transport protein 56</fullName>
    </submittedName>
</protein>
<evidence type="ECO:0000256" key="3">
    <source>
        <dbReference type="ARBA" id="ARBA00022737"/>
    </source>
</evidence>
<dbReference type="InterPro" id="IPR011990">
    <property type="entry name" value="TPR-like_helical_dom_sf"/>
</dbReference>
<dbReference type="GO" id="GO:0036064">
    <property type="term" value="C:ciliary basal body"/>
    <property type="evidence" value="ECO:0007669"/>
    <property type="project" value="TreeGrafter"/>
</dbReference>
<dbReference type="InterPro" id="IPR030511">
    <property type="entry name" value="TTC26"/>
</dbReference>
<evidence type="ECO:0000256" key="5">
    <source>
        <dbReference type="ARBA" id="ARBA00023273"/>
    </source>
</evidence>
<evidence type="ECO:0000313" key="8">
    <source>
        <dbReference type="Proteomes" id="UP001211065"/>
    </source>
</evidence>
<dbReference type="GO" id="GO:0035720">
    <property type="term" value="P:intraciliary anterograde transport"/>
    <property type="evidence" value="ECO:0007669"/>
    <property type="project" value="TreeGrafter"/>
</dbReference>
<evidence type="ECO:0000256" key="4">
    <source>
        <dbReference type="ARBA" id="ARBA00022803"/>
    </source>
</evidence>
<dbReference type="GO" id="GO:0120170">
    <property type="term" value="F:intraciliary transport particle B binding"/>
    <property type="evidence" value="ECO:0007669"/>
    <property type="project" value="TreeGrafter"/>
</dbReference>
<dbReference type="GO" id="GO:0097546">
    <property type="term" value="C:ciliary base"/>
    <property type="evidence" value="ECO:0007669"/>
    <property type="project" value="TreeGrafter"/>
</dbReference>
<dbReference type="EMBL" id="JADGJW010001614">
    <property type="protein sequence ID" value="KAJ3202153.1"/>
    <property type="molecule type" value="Genomic_DNA"/>
</dbReference>